<dbReference type="InterPro" id="IPR014710">
    <property type="entry name" value="RmlC-like_jellyroll"/>
</dbReference>
<dbReference type="Gene3D" id="1.10.287.70">
    <property type="match status" value="1"/>
</dbReference>
<dbReference type="InterPro" id="IPR018490">
    <property type="entry name" value="cNMP-bd_dom_sf"/>
</dbReference>
<proteinExistence type="predicted"/>
<dbReference type="InterPro" id="IPR005821">
    <property type="entry name" value="Ion_trans_dom"/>
</dbReference>
<evidence type="ECO:0000256" key="3">
    <source>
        <dbReference type="ARBA" id="ARBA00022538"/>
    </source>
</evidence>
<feature type="region of interest" description="Disordered" evidence="12">
    <location>
        <begin position="1"/>
        <end position="119"/>
    </location>
</feature>
<evidence type="ECO:0000256" key="4">
    <source>
        <dbReference type="ARBA" id="ARBA00022692"/>
    </source>
</evidence>
<dbReference type="PROSITE" id="PS50042">
    <property type="entry name" value="CNMP_BINDING_3"/>
    <property type="match status" value="1"/>
</dbReference>
<keyword evidence="3" id="KW-0633">Potassium transport</keyword>
<evidence type="ECO:0000256" key="13">
    <source>
        <dbReference type="SAM" id="Phobius"/>
    </source>
</evidence>
<evidence type="ECO:0000256" key="2">
    <source>
        <dbReference type="ARBA" id="ARBA00022448"/>
    </source>
</evidence>
<name>A0AAE0KR30_9CHLO</name>
<feature type="compositionally biased region" description="Polar residues" evidence="12">
    <location>
        <begin position="51"/>
        <end position="68"/>
    </location>
</feature>
<keyword evidence="16" id="KW-1185">Reference proteome</keyword>
<dbReference type="CDD" id="cd00038">
    <property type="entry name" value="CAP_ED"/>
    <property type="match status" value="1"/>
</dbReference>
<evidence type="ECO:0000256" key="6">
    <source>
        <dbReference type="ARBA" id="ARBA00022882"/>
    </source>
</evidence>
<comment type="caution">
    <text evidence="15">The sequence shown here is derived from an EMBL/GenBank/DDBJ whole genome shotgun (WGS) entry which is preliminary data.</text>
</comment>
<evidence type="ECO:0000256" key="12">
    <source>
        <dbReference type="SAM" id="MobiDB-lite"/>
    </source>
</evidence>
<keyword evidence="8 13" id="KW-1133">Transmembrane helix</keyword>
<dbReference type="Proteomes" id="UP001190700">
    <property type="component" value="Unassembled WGS sequence"/>
</dbReference>
<organism evidence="15 16">
    <name type="scientific">Cymbomonas tetramitiformis</name>
    <dbReference type="NCBI Taxonomy" id="36881"/>
    <lineage>
        <taxon>Eukaryota</taxon>
        <taxon>Viridiplantae</taxon>
        <taxon>Chlorophyta</taxon>
        <taxon>Pyramimonadophyceae</taxon>
        <taxon>Pyramimonadales</taxon>
        <taxon>Pyramimonadaceae</taxon>
        <taxon>Cymbomonas</taxon>
    </lineage>
</organism>
<gene>
    <name evidence="15" type="ORF">CYMTET_33311</name>
</gene>
<feature type="transmembrane region" description="Helical" evidence="13">
    <location>
        <begin position="476"/>
        <end position="499"/>
    </location>
</feature>
<keyword evidence="2" id="KW-0813">Transport</keyword>
<feature type="transmembrane region" description="Helical" evidence="13">
    <location>
        <begin position="308"/>
        <end position="327"/>
    </location>
</feature>
<evidence type="ECO:0000256" key="5">
    <source>
        <dbReference type="ARBA" id="ARBA00022826"/>
    </source>
</evidence>
<evidence type="ECO:0000256" key="10">
    <source>
        <dbReference type="ARBA" id="ARBA00023136"/>
    </source>
</evidence>
<dbReference type="GO" id="GO:0042391">
    <property type="term" value="P:regulation of membrane potential"/>
    <property type="evidence" value="ECO:0007669"/>
    <property type="project" value="TreeGrafter"/>
</dbReference>
<dbReference type="Gene3D" id="2.60.120.10">
    <property type="entry name" value="Jelly Rolls"/>
    <property type="match status" value="1"/>
</dbReference>
<keyword evidence="6" id="KW-0851">Voltage-gated channel</keyword>
<evidence type="ECO:0000259" key="14">
    <source>
        <dbReference type="PROSITE" id="PS50042"/>
    </source>
</evidence>
<dbReference type="AlphaFoldDB" id="A0AAE0KR30"/>
<evidence type="ECO:0000256" key="7">
    <source>
        <dbReference type="ARBA" id="ARBA00022958"/>
    </source>
</evidence>
<dbReference type="EMBL" id="LGRX02020320">
    <property type="protein sequence ID" value="KAK3257613.1"/>
    <property type="molecule type" value="Genomic_DNA"/>
</dbReference>
<dbReference type="SUPFAM" id="SSF81324">
    <property type="entry name" value="Voltage-gated potassium channels"/>
    <property type="match status" value="1"/>
</dbReference>
<feature type="compositionally biased region" description="Low complexity" evidence="12">
    <location>
        <begin position="103"/>
        <end position="119"/>
    </location>
</feature>
<evidence type="ECO:0000256" key="8">
    <source>
        <dbReference type="ARBA" id="ARBA00022989"/>
    </source>
</evidence>
<dbReference type="SUPFAM" id="SSF51206">
    <property type="entry name" value="cAMP-binding domain-like"/>
    <property type="match status" value="1"/>
</dbReference>
<accession>A0AAE0KR30</accession>
<feature type="transmembrane region" description="Helical" evidence="13">
    <location>
        <begin position="404"/>
        <end position="428"/>
    </location>
</feature>
<dbReference type="GO" id="GO:0005886">
    <property type="term" value="C:plasma membrane"/>
    <property type="evidence" value="ECO:0007669"/>
    <property type="project" value="TreeGrafter"/>
</dbReference>
<evidence type="ECO:0000256" key="1">
    <source>
        <dbReference type="ARBA" id="ARBA00004141"/>
    </source>
</evidence>
<reference evidence="15 16" key="1">
    <citation type="journal article" date="2015" name="Genome Biol. Evol.">
        <title>Comparative Genomics of a Bacterivorous Green Alga Reveals Evolutionary Causalities and Consequences of Phago-Mixotrophic Mode of Nutrition.</title>
        <authorList>
            <person name="Burns J.A."/>
            <person name="Paasch A."/>
            <person name="Narechania A."/>
            <person name="Kim E."/>
        </authorList>
    </citation>
    <scope>NUCLEOTIDE SEQUENCE [LARGE SCALE GENOMIC DNA]</scope>
    <source>
        <strain evidence="15 16">PLY_AMNH</strain>
    </source>
</reference>
<dbReference type="InterPro" id="IPR003938">
    <property type="entry name" value="K_chnl_volt-dep_EAG/ELK/ERG"/>
</dbReference>
<feature type="region of interest" description="Disordered" evidence="12">
    <location>
        <begin position="201"/>
        <end position="220"/>
    </location>
</feature>
<dbReference type="GO" id="GO:0005249">
    <property type="term" value="F:voltage-gated potassium channel activity"/>
    <property type="evidence" value="ECO:0007669"/>
    <property type="project" value="InterPro"/>
</dbReference>
<evidence type="ECO:0000313" key="15">
    <source>
        <dbReference type="EMBL" id="KAK3257613.1"/>
    </source>
</evidence>
<dbReference type="PANTHER" id="PTHR10217">
    <property type="entry name" value="VOLTAGE AND LIGAND GATED POTASSIUM CHANNEL"/>
    <property type="match status" value="1"/>
</dbReference>
<dbReference type="Gene3D" id="1.10.287.630">
    <property type="entry name" value="Helix hairpin bin"/>
    <property type="match status" value="1"/>
</dbReference>
<feature type="transmembrane region" description="Helical" evidence="13">
    <location>
        <begin position="277"/>
        <end position="296"/>
    </location>
</feature>
<keyword evidence="11" id="KW-0407">Ion channel</keyword>
<keyword evidence="4 13" id="KW-0812">Transmembrane</keyword>
<protein>
    <recommendedName>
        <fullName evidence="14">Cyclic nucleotide-binding domain-containing protein</fullName>
    </recommendedName>
</protein>
<feature type="compositionally biased region" description="Basic and acidic residues" evidence="12">
    <location>
        <begin position="71"/>
        <end position="87"/>
    </location>
</feature>
<feature type="domain" description="Cyclic nucleotide-binding" evidence="14">
    <location>
        <begin position="580"/>
        <end position="635"/>
    </location>
</feature>
<feature type="compositionally biased region" description="Polar residues" evidence="12">
    <location>
        <begin position="24"/>
        <end position="33"/>
    </location>
</feature>
<dbReference type="InterPro" id="IPR000595">
    <property type="entry name" value="cNMP-bd_dom"/>
</dbReference>
<comment type="subcellular location">
    <subcellularLocation>
        <location evidence="1">Membrane</location>
        <topology evidence="1">Multi-pass membrane protein</topology>
    </subcellularLocation>
</comment>
<keyword evidence="9" id="KW-0406">Ion transport</keyword>
<keyword evidence="10 13" id="KW-0472">Membrane</keyword>
<keyword evidence="5" id="KW-0631">Potassium channel</keyword>
<evidence type="ECO:0000256" key="9">
    <source>
        <dbReference type="ARBA" id="ARBA00023065"/>
    </source>
</evidence>
<evidence type="ECO:0000313" key="16">
    <source>
        <dbReference type="Proteomes" id="UP001190700"/>
    </source>
</evidence>
<dbReference type="PRINTS" id="PR01463">
    <property type="entry name" value="EAGCHANLFMLY"/>
</dbReference>
<dbReference type="InterPro" id="IPR050818">
    <property type="entry name" value="KCNH_animal-type"/>
</dbReference>
<dbReference type="Pfam" id="PF00520">
    <property type="entry name" value="Ion_trans"/>
    <property type="match status" value="1"/>
</dbReference>
<evidence type="ECO:0000256" key="11">
    <source>
        <dbReference type="ARBA" id="ARBA00023303"/>
    </source>
</evidence>
<feature type="compositionally biased region" description="Polar residues" evidence="12">
    <location>
        <begin position="1"/>
        <end position="16"/>
    </location>
</feature>
<sequence>MDAGSSTLLNETLPNEDSSEHGTDVSSEQTIQIPPSPLAGQMSPKFRPSTDFPQATLATGQDTSSGTGSFHDIEQKSPKPDEQHVPEQPESQLSGLNVPSLESPRNNASTSNTTARSSFSRLVSKMKLGQYEAPGGDEAGSSGAAKKPALSFFQVIKAAQMQKEGHEVNLDAHSNWANVKSSIVERVISLNRASTVTATEAEEEVVDTSEGQRASKRSSSSMWDTLNLSAEQQEDMLIKERQMKIEFDAVRDGSDLIASGDVFLDPRSPFRESWDKLMFGMIFYTVCNIPYDIAFVPGFNRFQQSFELVVDILFIFDILLNFFTAYYDNAGLLVARRKLIIKNYLNNWFTLDFLAAFPLEWISPLIGIGKDNEQAFALLKVTRLLRFGRVFKAASKNHNSDTIIAFRIFQLIGSMCLVSHWLACVWFFTCDKTTDPCSIKEIGDNRSDWYLESYYTGILAMMGDGLDDLSKSQKCLAVLITLMGNFILAVLFGGVANLVQQMNLKQMQHNAKVSNHNDMMQYMNMPKSMQERVRQYFEYVWLRYRDMDGGFEGFASSLPASLNEEVMRFLNMKLLVRAPFFKNLPPKTQQVVAEHVQTVVALPGQVLLKRGSQPQGLFFILRGKVELLVAQNNEPMAGENETPRSQNAMAILAAKAKEAVSREDIKAAPMNQVLSAETAAADQLACLSKAWAAADQLACLS</sequence>
<keyword evidence="7" id="KW-0630">Potassium</keyword>
<dbReference type="GO" id="GO:0034702">
    <property type="term" value="C:monoatomic ion channel complex"/>
    <property type="evidence" value="ECO:0007669"/>
    <property type="project" value="UniProtKB-KW"/>
</dbReference>
<dbReference type="PANTHER" id="PTHR10217:SF435">
    <property type="entry name" value="POTASSIUM VOLTAGE-GATED CHANNEL PROTEIN EAG"/>
    <property type="match status" value="1"/>
</dbReference>